<dbReference type="SUPFAM" id="SSF158682">
    <property type="entry name" value="TerB-like"/>
    <property type="match status" value="1"/>
</dbReference>
<dbReference type="STRING" id="349161.Dred_3139"/>
<gene>
    <name evidence="1" type="ordered locus">Dred_3139</name>
</gene>
<protein>
    <recommendedName>
        <fullName evidence="3">Co-chaperone DjlA N-terminal domain-containing protein</fullName>
    </recommendedName>
</protein>
<dbReference type="HOGENOM" id="CLU_1882419_0_0_9"/>
<keyword evidence="2" id="KW-1185">Reference proteome</keyword>
<dbReference type="InterPro" id="IPR029024">
    <property type="entry name" value="TerB-like"/>
</dbReference>
<dbReference type="RefSeq" id="WP_011879429.1">
    <property type="nucleotide sequence ID" value="NC_009253.1"/>
</dbReference>
<dbReference type="OrthoDB" id="1787070at2"/>
<name>A4J988_DESRM</name>
<dbReference type="KEGG" id="drm:Dred_3139"/>
<dbReference type="AlphaFoldDB" id="A4J988"/>
<dbReference type="EMBL" id="CP000612">
    <property type="protein sequence ID" value="ABO51641.1"/>
    <property type="molecule type" value="Genomic_DNA"/>
</dbReference>
<sequence length="135" mass="15682">MELFKTLEDRIIYVETLTSIATSGEKITESQKMVVYNILKNYGIPEEYASRIWSKVQKKYSIEEILQPMEALDPNIKLLLVQELVMIFLVSGKYKDEKAKLLQICKMLNINIKLEAIKEHVTNALKEMEQNKTKA</sequence>
<proteinExistence type="predicted"/>
<evidence type="ECO:0008006" key="3">
    <source>
        <dbReference type="Google" id="ProtNLM"/>
    </source>
</evidence>
<evidence type="ECO:0000313" key="2">
    <source>
        <dbReference type="Proteomes" id="UP000001556"/>
    </source>
</evidence>
<reference evidence="1 2" key="1">
    <citation type="submission" date="2007-03" db="EMBL/GenBank/DDBJ databases">
        <title>Complete sequence of Desulfotomaculum reducens MI-1.</title>
        <authorList>
            <consortium name="US DOE Joint Genome Institute"/>
            <person name="Copeland A."/>
            <person name="Lucas S."/>
            <person name="Lapidus A."/>
            <person name="Barry K."/>
            <person name="Detter J.C."/>
            <person name="Glavina del Rio T."/>
            <person name="Hammon N."/>
            <person name="Israni S."/>
            <person name="Dalin E."/>
            <person name="Tice H."/>
            <person name="Pitluck S."/>
            <person name="Sims D."/>
            <person name="Brettin T."/>
            <person name="Bruce D."/>
            <person name="Han C."/>
            <person name="Tapia R."/>
            <person name="Schmutz J."/>
            <person name="Larimer F."/>
            <person name="Land M."/>
            <person name="Hauser L."/>
            <person name="Kyrpides N."/>
            <person name="Kim E."/>
            <person name="Tebo B.M."/>
            <person name="Richardson P."/>
        </authorList>
    </citation>
    <scope>NUCLEOTIDE SEQUENCE [LARGE SCALE GENOMIC DNA]</scope>
    <source>
        <strain evidence="1 2">MI-1</strain>
    </source>
</reference>
<accession>A4J988</accession>
<evidence type="ECO:0000313" key="1">
    <source>
        <dbReference type="EMBL" id="ABO51641.1"/>
    </source>
</evidence>
<organism evidence="1 2">
    <name type="scientific">Desulforamulus reducens (strain ATCC BAA-1160 / DSM 100696 / MI-1)</name>
    <name type="common">Desulfotomaculum reducens</name>
    <dbReference type="NCBI Taxonomy" id="349161"/>
    <lineage>
        <taxon>Bacteria</taxon>
        <taxon>Bacillati</taxon>
        <taxon>Bacillota</taxon>
        <taxon>Clostridia</taxon>
        <taxon>Eubacteriales</taxon>
        <taxon>Peptococcaceae</taxon>
        <taxon>Desulforamulus</taxon>
    </lineage>
</organism>
<dbReference type="Proteomes" id="UP000001556">
    <property type="component" value="Chromosome"/>
</dbReference>
<dbReference type="Gene3D" id="1.10.3680.10">
    <property type="entry name" value="TerB-like"/>
    <property type="match status" value="1"/>
</dbReference>